<dbReference type="Proteomes" id="UP000800094">
    <property type="component" value="Unassembled WGS sequence"/>
</dbReference>
<dbReference type="OrthoDB" id="2444174at2759"/>
<dbReference type="RefSeq" id="XP_033675821.1">
    <property type="nucleotide sequence ID" value="XM_033830571.1"/>
</dbReference>
<dbReference type="InterPro" id="IPR040009">
    <property type="entry name" value="Mtf2/C5D6.12-like"/>
</dbReference>
<dbReference type="PANTHER" id="PTHR39468:SF1">
    <property type="entry name" value="MTF2-LIKE C-TERMINAL DOMAIN-CONTAINING PROTEIN"/>
    <property type="match status" value="1"/>
</dbReference>
<dbReference type="GeneID" id="54583901"/>
<evidence type="ECO:0000313" key="4">
    <source>
        <dbReference type="Proteomes" id="UP000800094"/>
    </source>
</evidence>
<dbReference type="PANTHER" id="PTHR39468">
    <property type="entry name" value="CHROMOSOME 7, WHOLE GENOME SHOTGUN SEQUENCE"/>
    <property type="match status" value="1"/>
</dbReference>
<proteinExistence type="predicted"/>
<organism evidence="3 4">
    <name type="scientific">Trematosphaeria pertusa</name>
    <dbReference type="NCBI Taxonomy" id="390896"/>
    <lineage>
        <taxon>Eukaryota</taxon>
        <taxon>Fungi</taxon>
        <taxon>Dikarya</taxon>
        <taxon>Ascomycota</taxon>
        <taxon>Pezizomycotina</taxon>
        <taxon>Dothideomycetes</taxon>
        <taxon>Pleosporomycetidae</taxon>
        <taxon>Pleosporales</taxon>
        <taxon>Massarineae</taxon>
        <taxon>Trematosphaeriaceae</taxon>
        <taxon>Trematosphaeria</taxon>
    </lineage>
</organism>
<feature type="region of interest" description="Disordered" evidence="1">
    <location>
        <begin position="234"/>
        <end position="288"/>
    </location>
</feature>
<feature type="compositionally biased region" description="Basic and acidic residues" evidence="1">
    <location>
        <begin position="278"/>
        <end position="287"/>
    </location>
</feature>
<feature type="region of interest" description="Disordered" evidence="1">
    <location>
        <begin position="46"/>
        <end position="78"/>
    </location>
</feature>
<reference evidence="3" key="1">
    <citation type="journal article" date="2020" name="Stud. Mycol.">
        <title>101 Dothideomycetes genomes: a test case for predicting lifestyles and emergence of pathogens.</title>
        <authorList>
            <person name="Haridas S."/>
            <person name="Albert R."/>
            <person name="Binder M."/>
            <person name="Bloem J."/>
            <person name="Labutti K."/>
            <person name="Salamov A."/>
            <person name="Andreopoulos B."/>
            <person name="Baker S."/>
            <person name="Barry K."/>
            <person name="Bills G."/>
            <person name="Bluhm B."/>
            <person name="Cannon C."/>
            <person name="Castanera R."/>
            <person name="Culley D."/>
            <person name="Daum C."/>
            <person name="Ezra D."/>
            <person name="Gonzalez J."/>
            <person name="Henrissat B."/>
            <person name="Kuo A."/>
            <person name="Liang C."/>
            <person name="Lipzen A."/>
            <person name="Lutzoni F."/>
            <person name="Magnuson J."/>
            <person name="Mondo S."/>
            <person name="Nolan M."/>
            <person name="Ohm R."/>
            <person name="Pangilinan J."/>
            <person name="Park H.-J."/>
            <person name="Ramirez L."/>
            <person name="Alfaro M."/>
            <person name="Sun H."/>
            <person name="Tritt A."/>
            <person name="Yoshinaga Y."/>
            <person name="Zwiers L.-H."/>
            <person name="Turgeon B."/>
            <person name="Goodwin S."/>
            <person name="Spatafora J."/>
            <person name="Crous P."/>
            <person name="Grigoriev I."/>
        </authorList>
    </citation>
    <scope>NUCLEOTIDE SEQUENCE</scope>
    <source>
        <strain evidence="3">CBS 122368</strain>
    </source>
</reference>
<feature type="domain" description="Mtf2-like C-terminal" evidence="2">
    <location>
        <begin position="196"/>
        <end position="407"/>
    </location>
</feature>
<feature type="compositionally biased region" description="Basic and acidic residues" evidence="1">
    <location>
        <begin position="234"/>
        <end position="248"/>
    </location>
</feature>
<evidence type="ECO:0000259" key="2">
    <source>
        <dbReference type="Pfam" id="PF19189"/>
    </source>
</evidence>
<dbReference type="EMBL" id="ML987215">
    <property type="protein sequence ID" value="KAF2240817.1"/>
    <property type="molecule type" value="Genomic_DNA"/>
</dbReference>
<dbReference type="GO" id="GO:0005739">
    <property type="term" value="C:mitochondrion"/>
    <property type="evidence" value="ECO:0007669"/>
    <property type="project" value="InterPro"/>
</dbReference>
<feature type="compositionally biased region" description="Basic and acidic residues" evidence="1">
    <location>
        <begin position="167"/>
        <end position="183"/>
    </location>
</feature>
<name>A0A6A6HS53_9PLEO</name>
<gene>
    <name evidence="3" type="ORF">BU26DRAFT_525724</name>
</gene>
<evidence type="ECO:0000256" key="1">
    <source>
        <dbReference type="SAM" id="MobiDB-lite"/>
    </source>
</evidence>
<dbReference type="AlphaFoldDB" id="A0A6A6HS53"/>
<feature type="region of interest" description="Disordered" evidence="1">
    <location>
        <begin position="167"/>
        <end position="188"/>
    </location>
</feature>
<keyword evidence="4" id="KW-1185">Reference proteome</keyword>
<dbReference type="Pfam" id="PF19189">
    <property type="entry name" value="Mtf2"/>
    <property type="match status" value="1"/>
</dbReference>
<dbReference type="InterPro" id="IPR043837">
    <property type="entry name" value="Mtf2-like_C"/>
</dbReference>
<accession>A0A6A6HS53</accession>
<feature type="region of interest" description="Disordered" evidence="1">
    <location>
        <begin position="137"/>
        <end position="156"/>
    </location>
</feature>
<evidence type="ECO:0000313" key="3">
    <source>
        <dbReference type="EMBL" id="KAF2240817.1"/>
    </source>
</evidence>
<sequence>MSVCSTGVRALSRSRITPSKTLAPFLYQTATILQWKPIAQPIARRAASSRSNPEDDIPFEDGVLPPAEDEVNTARKSTITGSERAAFEKLYKKFNAPPGRPKQARDDDTDQIADEYYEDDDDDPSSSTLDAVFDAVLSGKQTPRTPKPKAWKPRKTEDLATLAKEILRPETEKARDRPKREAAAKAQKIRRIQDEERERVKGLLEGAQTDRELWEVLEREVFGVIKSLDLDGTRKAEASKKGKGKQKDTPAQPPSLPELDAAAPRFPTSPTDNIYKPPKRDTTRHDPSIVFPNFPHHLIVAAKTLRTDFPASPLPLSIIPTLKSLGRSSYALGATTSLYKILLRTAWLQHHSYTQVCSLLQDMDNGGIECDYGILNLLDEIISEYRVARSGKLGRGMQVVLGMEQFEEGIKRLRVWRDMIARRLGDWGKRRAEEGTVVRRVRPGLRQGAVTGPRDELTVRSRGSDMVAVGALNDDVPLVGDGEEDMVLRAHRNATVGASSDVNSFR</sequence>
<protein>
    <recommendedName>
        <fullName evidence="2">Mtf2-like C-terminal domain-containing protein</fullName>
    </recommendedName>
</protein>